<feature type="region of interest" description="Disordered" evidence="1">
    <location>
        <begin position="192"/>
        <end position="228"/>
    </location>
</feature>
<dbReference type="Proteomes" id="UP001642540">
    <property type="component" value="Unassembled WGS sequence"/>
</dbReference>
<keyword evidence="3" id="KW-1185">Reference proteome</keyword>
<feature type="region of interest" description="Disordered" evidence="1">
    <location>
        <begin position="316"/>
        <end position="413"/>
    </location>
</feature>
<sequence>MSAVWKRANDRFPIKLAAKKPNAEENSIMQGVKEELDMDESEPTSERREKVQEMRMNQHLSANCNNANESITTGNFETLPASYRIAWSSTSNLLMLAEVAINSSRFTSTASTSSSTLTVATNLLRIKHGKKEEVLEHVPTSEQREEENEVGMNQQLSATYNPNKIKTTGNSVTLPFSNQITSNSLKIAESTFNSSRSTSTPSLPVATKAPTKKIRSQEQIERRRARNKTYYERRKAKLEPQEEKERKLALQRAAYHRRKENRHKANYHEERVTTNQFTSNSLKIAEGTLNLFTCSTSATPTWSSILTAATIALTHERREKRRAQQRASYERSKKFKKVKSEEQKEKNMASGRACYHRRKAELKRLETKEEKERKLAQRRARLRKRKENEDQKHNNKARWKAWAELNKNGKRKY</sequence>
<accession>A0ABP1RAS9</accession>
<feature type="compositionally biased region" description="Basic and acidic residues" evidence="1">
    <location>
        <begin position="328"/>
        <end position="347"/>
    </location>
</feature>
<name>A0ABP1RAS9_9HEXA</name>
<evidence type="ECO:0000313" key="2">
    <source>
        <dbReference type="EMBL" id="CAL8121282.1"/>
    </source>
</evidence>
<organism evidence="2 3">
    <name type="scientific">Orchesella dallaii</name>
    <dbReference type="NCBI Taxonomy" id="48710"/>
    <lineage>
        <taxon>Eukaryota</taxon>
        <taxon>Metazoa</taxon>
        <taxon>Ecdysozoa</taxon>
        <taxon>Arthropoda</taxon>
        <taxon>Hexapoda</taxon>
        <taxon>Collembola</taxon>
        <taxon>Entomobryomorpha</taxon>
        <taxon>Entomobryoidea</taxon>
        <taxon>Orchesellidae</taxon>
        <taxon>Orchesellinae</taxon>
        <taxon>Orchesella</taxon>
    </lineage>
</organism>
<gene>
    <name evidence="2" type="ORF">ODALV1_LOCUS19308</name>
</gene>
<reference evidence="2 3" key="1">
    <citation type="submission" date="2024-08" db="EMBL/GenBank/DDBJ databases">
        <authorList>
            <person name="Cucini C."/>
            <person name="Frati F."/>
        </authorList>
    </citation>
    <scope>NUCLEOTIDE SEQUENCE [LARGE SCALE GENOMIC DNA]</scope>
</reference>
<feature type="compositionally biased region" description="Polar residues" evidence="1">
    <location>
        <begin position="192"/>
        <end position="202"/>
    </location>
</feature>
<comment type="caution">
    <text evidence="2">The sequence shown here is derived from an EMBL/GenBank/DDBJ whole genome shotgun (WGS) entry which is preliminary data.</text>
</comment>
<feature type="region of interest" description="Disordered" evidence="1">
    <location>
        <begin position="136"/>
        <end position="162"/>
    </location>
</feature>
<feature type="region of interest" description="Disordered" evidence="1">
    <location>
        <begin position="20"/>
        <end position="48"/>
    </location>
</feature>
<evidence type="ECO:0000313" key="3">
    <source>
        <dbReference type="Proteomes" id="UP001642540"/>
    </source>
</evidence>
<proteinExistence type="predicted"/>
<feature type="compositionally biased region" description="Basic residues" evidence="1">
    <location>
        <begin position="376"/>
        <end position="385"/>
    </location>
</feature>
<feature type="compositionally biased region" description="Basic and acidic residues" evidence="1">
    <location>
        <begin position="362"/>
        <end position="375"/>
    </location>
</feature>
<feature type="compositionally biased region" description="Polar residues" evidence="1">
    <location>
        <begin position="151"/>
        <end position="162"/>
    </location>
</feature>
<evidence type="ECO:0000256" key="1">
    <source>
        <dbReference type="SAM" id="MobiDB-lite"/>
    </source>
</evidence>
<protein>
    <submittedName>
        <fullName evidence="2">Uncharacterized protein</fullName>
    </submittedName>
</protein>
<dbReference type="EMBL" id="CAXLJM020000065">
    <property type="protein sequence ID" value="CAL8121282.1"/>
    <property type="molecule type" value="Genomic_DNA"/>
</dbReference>